<evidence type="ECO:0000256" key="3">
    <source>
        <dbReference type="ARBA" id="ARBA00022553"/>
    </source>
</evidence>
<dbReference type="SMART" id="SM00388">
    <property type="entry name" value="HisKA"/>
    <property type="match status" value="1"/>
</dbReference>
<evidence type="ECO:0000259" key="10">
    <source>
        <dbReference type="PROSITE" id="PS50112"/>
    </source>
</evidence>
<evidence type="ECO:0000256" key="2">
    <source>
        <dbReference type="ARBA" id="ARBA00012438"/>
    </source>
</evidence>
<dbReference type="InterPro" id="IPR031621">
    <property type="entry name" value="HisKA_7TM"/>
</dbReference>
<evidence type="ECO:0000256" key="5">
    <source>
        <dbReference type="PROSITE-ProRule" id="PRU00169"/>
    </source>
</evidence>
<dbReference type="FunFam" id="3.30.565.10:FF:000010">
    <property type="entry name" value="Sensor histidine kinase RcsC"/>
    <property type="match status" value="1"/>
</dbReference>
<sequence>MIGYLLLTFFAAVVYLLFSAGAIRSNPRSARNWLFALALFSLSVWAFCYTWMYAADDVESVKLWYRISALGWIFSPMFYLHFYMVLAKSPSGPLRFLILAGGYIVAVALIVRMQFAPIMAADFIKRDYYWEEVIISPDPWFWLLLFNSFWTIVLGAWLHFRRARRSQRRVEKRQAWIISITIALSAVMIYLVNVVLPALHVRPFPSIAIVLNLIPAGIIWWAFHKYDTLALTPGMAADTILEKISDAIVLFDEDGRILTFNRSARNLVGSSIEAGRHVRDLFIEPPSVLEETLSVGEQFQFESTLRLDRPIPVRVEGAAFHNVAGDYMGCSLAIRDIRNIKQLRQEIDERRHVQEKLEDAMIELKRATRARTDFLTRISHEIRTPMNAILGAGELLADTDLNATQREYLDFSRRAGESLLGLIDNLLDLSRMEAGRFEISKAPFSPHDLAEDVCRILKAEAERKGILLLLEEADVPALLEGDEKSLRQILLNLGGNALKFTENGQVLLRFEVNDQSGRPALVMVVQDTGIGIEPEQMERIFQPFMQGDSSITRRFGGAGLGLAIVRELVDRMDGTMRLKSEPGLFTRFEVSIPVVILEASVKALSEEQPLTLPAIRLLVAEDSPENRQIVAAFLKDQPVLLTFACDGEAAVRCFEEQPFDLVLMDLQMPGVDGYTATRRIRQIEQSEHRRRTPVLAFTAHAMSDAAENATEAGCDGVVVKPLRRRKLLESIIQYAASSSSSEQR</sequence>
<dbReference type="Gene3D" id="3.40.50.2300">
    <property type="match status" value="1"/>
</dbReference>
<dbReference type="PANTHER" id="PTHR45339">
    <property type="entry name" value="HYBRID SIGNAL TRANSDUCTION HISTIDINE KINASE J"/>
    <property type="match status" value="1"/>
</dbReference>
<protein>
    <recommendedName>
        <fullName evidence="2">histidine kinase</fullName>
        <ecNumber evidence="2">2.7.13.3</ecNumber>
    </recommendedName>
</protein>
<dbReference type="CDD" id="cd16922">
    <property type="entry name" value="HATPase_EvgS-ArcB-TorS-like"/>
    <property type="match status" value="1"/>
</dbReference>
<dbReference type="GO" id="GO:0000155">
    <property type="term" value="F:phosphorelay sensor kinase activity"/>
    <property type="evidence" value="ECO:0007669"/>
    <property type="project" value="InterPro"/>
</dbReference>
<dbReference type="Pfam" id="PF02518">
    <property type="entry name" value="HATPase_c"/>
    <property type="match status" value="1"/>
</dbReference>
<dbReference type="EC" id="2.7.13.3" evidence="2"/>
<dbReference type="CDD" id="cd00082">
    <property type="entry name" value="HisKA"/>
    <property type="match status" value="1"/>
</dbReference>
<dbReference type="InterPro" id="IPR001789">
    <property type="entry name" value="Sig_transdc_resp-reg_receiver"/>
</dbReference>
<dbReference type="Pfam" id="PF00512">
    <property type="entry name" value="HisKA"/>
    <property type="match status" value="1"/>
</dbReference>
<dbReference type="CDD" id="cd00130">
    <property type="entry name" value="PAS"/>
    <property type="match status" value="1"/>
</dbReference>
<feature type="modified residue" description="4-aspartylphosphate" evidence="5">
    <location>
        <position position="665"/>
    </location>
</feature>
<comment type="catalytic activity">
    <reaction evidence="1">
        <text>ATP + protein L-histidine = ADP + protein N-phospho-L-histidine.</text>
        <dbReference type="EC" id="2.7.13.3"/>
    </reaction>
</comment>
<dbReference type="NCBIfam" id="TIGR00229">
    <property type="entry name" value="sensory_box"/>
    <property type="match status" value="1"/>
</dbReference>
<feature type="transmembrane region" description="Helical" evidence="7">
    <location>
        <begin position="140"/>
        <end position="160"/>
    </location>
</feature>
<dbReference type="PANTHER" id="PTHR45339:SF1">
    <property type="entry name" value="HYBRID SIGNAL TRANSDUCTION HISTIDINE KINASE J"/>
    <property type="match status" value="1"/>
</dbReference>
<dbReference type="InterPro" id="IPR003594">
    <property type="entry name" value="HATPase_dom"/>
</dbReference>
<dbReference type="Pfam" id="PF16927">
    <property type="entry name" value="HisKA_7TM"/>
    <property type="match status" value="1"/>
</dbReference>
<accession>A0A833H1Q8</accession>
<dbReference type="InterPro" id="IPR011006">
    <property type="entry name" value="CheY-like_superfamily"/>
</dbReference>
<feature type="transmembrane region" description="Helical" evidence="7">
    <location>
        <begin position="175"/>
        <end position="198"/>
    </location>
</feature>
<gene>
    <name evidence="11" type="ORF">F9K24_09785</name>
</gene>
<keyword evidence="7" id="KW-1133">Transmembrane helix</keyword>
<feature type="transmembrane region" description="Helical" evidence="7">
    <location>
        <begin position="32"/>
        <end position="52"/>
    </location>
</feature>
<evidence type="ECO:0000313" key="12">
    <source>
        <dbReference type="Proteomes" id="UP000460298"/>
    </source>
</evidence>
<name>A0A833H1Q8_9LEPT</name>
<evidence type="ECO:0000313" key="11">
    <source>
        <dbReference type="EMBL" id="KAB2932661.1"/>
    </source>
</evidence>
<dbReference type="CDD" id="cd17546">
    <property type="entry name" value="REC_hyHK_CKI1_RcsC-like"/>
    <property type="match status" value="1"/>
</dbReference>
<organism evidence="11 12">
    <name type="scientific">Leptonema illini</name>
    <dbReference type="NCBI Taxonomy" id="183"/>
    <lineage>
        <taxon>Bacteria</taxon>
        <taxon>Pseudomonadati</taxon>
        <taxon>Spirochaetota</taxon>
        <taxon>Spirochaetia</taxon>
        <taxon>Leptospirales</taxon>
        <taxon>Leptospiraceae</taxon>
        <taxon>Leptonema</taxon>
    </lineage>
</organism>
<comment type="caution">
    <text evidence="11">The sequence shown here is derived from an EMBL/GenBank/DDBJ whole genome shotgun (WGS) entry which is preliminary data.</text>
</comment>
<dbReference type="SUPFAM" id="SSF52172">
    <property type="entry name" value="CheY-like"/>
    <property type="match status" value="1"/>
</dbReference>
<dbReference type="AlphaFoldDB" id="A0A833H1Q8"/>
<dbReference type="SUPFAM" id="SSF55874">
    <property type="entry name" value="ATPase domain of HSP90 chaperone/DNA topoisomerase II/histidine kinase"/>
    <property type="match status" value="1"/>
</dbReference>
<keyword evidence="7" id="KW-0472">Membrane</keyword>
<feature type="domain" description="PAS" evidence="10">
    <location>
        <begin position="240"/>
        <end position="269"/>
    </location>
</feature>
<dbReference type="SUPFAM" id="SSF55785">
    <property type="entry name" value="PYP-like sensor domain (PAS domain)"/>
    <property type="match status" value="1"/>
</dbReference>
<dbReference type="Gene3D" id="3.30.450.20">
    <property type="entry name" value="PAS domain"/>
    <property type="match status" value="1"/>
</dbReference>
<dbReference type="SUPFAM" id="SSF47384">
    <property type="entry name" value="Homodimeric domain of signal transducing histidine kinase"/>
    <property type="match status" value="1"/>
</dbReference>
<feature type="domain" description="Histidine kinase" evidence="8">
    <location>
        <begin position="377"/>
        <end position="596"/>
    </location>
</feature>
<dbReference type="Gene3D" id="1.10.287.130">
    <property type="match status" value="1"/>
</dbReference>
<keyword evidence="4" id="KW-0902">Two-component regulatory system</keyword>
<dbReference type="InterPro" id="IPR004358">
    <property type="entry name" value="Sig_transdc_His_kin-like_C"/>
</dbReference>
<evidence type="ECO:0000259" key="8">
    <source>
        <dbReference type="PROSITE" id="PS50109"/>
    </source>
</evidence>
<dbReference type="InterPro" id="IPR036890">
    <property type="entry name" value="HATPase_C_sf"/>
</dbReference>
<evidence type="ECO:0000256" key="4">
    <source>
        <dbReference type="ARBA" id="ARBA00023012"/>
    </source>
</evidence>
<keyword evidence="7" id="KW-0812">Transmembrane</keyword>
<dbReference type="Proteomes" id="UP000460298">
    <property type="component" value="Unassembled WGS sequence"/>
</dbReference>
<dbReference type="SMART" id="SM00387">
    <property type="entry name" value="HATPase_c"/>
    <property type="match status" value="1"/>
</dbReference>
<evidence type="ECO:0000256" key="6">
    <source>
        <dbReference type="SAM" id="Coils"/>
    </source>
</evidence>
<reference evidence="11 12" key="1">
    <citation type="submission" date="2019-10" db="EMBL/GenBank/DDBJ databases">
        <title>Extracellular Electron Transfer in a Candidatus Methanoperedens spp. Enrichment Culture.</title>
        <authorList>
            <person name="Berger S."/>
            <person name="Rangel Shaw D."/>
            <person name="Berben T."/>
            <person name="In 'T Zandt M."/>
            <person name="Frank J."/>
            <person name="Reimann J."/>
            <person name="Jetten M.S.M."/>
            <person name="Welte C.U."/>
        </authorList>
    </citation>
    <scope>NUCLEOTIDE SEQUENCE [LARGE SCALE GENOMIC DNA]</scope>
    <source>
        <strain evidence="11">SB12</strain>
    </source>
</reference>
<dbReference type="InterPro" id="IPR036097">
    <property type="entry name" value="HisK_dim/P_sf"/>
</dbReference>
<feature type="domain" description="Response regulatory" evidence="9">
    <location>
        <begin position="616"/>
        <end position="735"/>
    </location>
</feature>
<dbReference type="InterPro" id="IPR035965">
    <property type="entry name" value="PAS-like_dom_sf"/>
</dbReference>
<keyword evidence="3 5" id="KW-0597">Phosphoprotein</keyword>
<dbReference type="PROSITE" id="PS50110">
    <property type="entry name" value="RESPONSE_REGULATORY"/>
    <property type="match status" value="1"/>
</dbReference>
<dbReference type="PRINTS" id="PR00344">
    <property type="entry name" value="BCTRLSENSOR"/>
</dbReference>
<evidence type="ECO:0000256" key="1">
    <source>
        <dbReference type="ARBA" id="ARBA00000085"/>
    </source>
</evidence>
<dbReference type="InterPro" id="IPR005467">
    <property type="entry name" value="His_kinase_dom"/>
</dbReference>
<dbReference type="PROSITE" id="PS50112">
    <property type="entry name" value="PAS"/>
    <property type="match status" value="1"/>
</dbReference>
<dbReference type="InterPro" id="IPR000014">
    <property type="entry name" value="PAS"/>
</dbReference>
<proteinExistence type="predicted"/>
<feature type="coiled-coil region" evidence="6">
    <location>
        <begin position="340"/>
        <end position="370"/>
    </location>
</feature>
<dbReference type="Pfam" id="PF00072">
    <property type="entry name" value="Response_reg"/>
    <property type="match status" value="1"/>
</dbReference>
<dbReference type="Pfam" id="PF13426">
    <property type="entry name" value="PAS_9"/>
    <property type="match status" value="1"/>
</dbReference>
<dbReference type="Gene3D" id="3.30.565.10">
    <property type="entry name" value="Histidine kinase-like ATPase, C-terminal domain"/>
    <property type="match status" value="1"/>
</dbReference>
<feature type="transmembrane region" description="Helical" evidence="7">
    <location>
        <begin position="6"/>
        <end position="23"/>
    </location>
</feature>
<evidence type="ECO:0000256" key="7">
    <source>
        <dbReference type="SAM" id="Phobius"/>
    </source>
</evidence>
<dbReference type="SMART" id="SM00448">
    <property type="entry name" value="REC"/>
    <property type="match status" value="1"/>
</dbReference>
<feature type="transmembrane region" description="Helical" evidence="7">
    <location>
        <begin position="64"/>
        <end position="84"/>
    </location>
</feature>
<keyword evidence="6" id="KW-0175">Coiled coil</keyword>
<dbReference type="InterPro" id="IPR003661">
    <property type="entry name" value="HisK_dim/P_dom"/>
</dbReference>
<evidence type="ECO:0000259" key="9">
    <source>
        <dbReference type="PROSITE" id="PS50110"/>
    </source>
</evidence>
<feature type="transmembrane region" description="Helical" evidence="7">
    <location>
        <begin position="96"/>
        <end position="120"/>
    </location>
</feature>
<dbReference type="EMBL" id="WBUI01000008">
    <property type="protein sequence ID" value="KAB2932661.1"/>
    <property type="molecule type" value="Genomic_DNA"/>
</dbReference>
<dbReference type="PROSITE" id="PS50109">
    <property type="entry name" value="HIS_KIN"/>
    <property type="match status" value="1"/>
</dbReference>